<sequence length="189" mass="20282">MSRHLLGPTTIPIPTHFPLSSQKPSLATPQASPNPAPMENPLLEMVIRGLPLLADDVDLAQSLLDLVHAEIDRTEARLGEVAAQLEQIQGLALELEGMRLALPVATEELLAANEARFHALLRQQRHLTQAVQVLLVLRAAAYTRSRSHLVPGVLLAAASAAVAPGFRTFVRFSVLVLGFLFASGRGRGG</sequence>
<proteinExistence type="predicted"/>
<evidence type="ECO:0000313" key="2">
    <source>
        <dbReference type="EnsemblPlants" id="TuG1812G0300003033.01.T01.cds345614"/>
    </source>
</evidence>
<reference evidence="2" key="2">
    <citation type="submission" date="2018-03" db="EMBL/GenBank/DDBJ databases">
        <title>The Triticum urartu genome reveals the dynamic nature of wheat genome evolution.</title>
        <authorList>
            <person name="Ling H."/>
            <person name="Ma B."/>
            <person name="Shi X."/>
            <person name="Liu H."/>
            <person name="Dong L."/>
            <person name="Sun H."/>
            <person name="Cao Y."/>
            <person name="Gao Q."/>
            <person name="Zheng S."/>
            <person name="Li Y."/>
            <person name="Yu Y."/>
            <person name="Du H."/>
            <person name="Qi M."/>
            <person name="Li Y."/>
            <person name="Yu H."/>
            <person name="Cui Y."/>
            <person name="Wang N."/>
            <person name="Chen C."/>
            <person name="Wu H."/>
            <person name="Zhao Y."/>
            <person name="Zhang J."/>
            <person name="Li Y."/>
            <person name="Zhou W."/>
            <person name="Zhang B."/>
            <person name="Hu W."/>
            <person name="Eijk M."/>
            <person name="Tang J."/>
            <person name="Witsenboer H."/>
            <person name="Zhao S."/>
            <person name="Li Z."/>
            <person name="Zhang A."/>
            <person name="Wang D."/>
            <person name="Liang C."/>
        </authorList>
    </citation>
    <scope>NUCLEOTIDE SEQUENCE [LARGE SCALE GENOMIC DNA]</scope>
    <source>
        <strain evidence="2">cv. G1812</strain>
    </source>
</reference>
<dbReference type="Gramene" id="TuG1812G0300003033.01.T01">
    <property type="protein sequence ID" value="TuG1812G0300003033.01.T01.cds345614"/>
    <property type="gene ID" value="TuG1812G0300003033.01"/>
</dbReference>
<dbReference type="EnsemblPlants" id="TuG1812G0300003033.01.T01">
    <property type="protein sequence ID" value="TuG1812G0300003033.01.T01.cds345614"/>
    <property type="gene ID" value="TuG1812G0300003033.01"/>
</dbReference>
<accession>A0A8R7PSY4</accession>
<dbReference type="Proteomes" id="UP000015106">
    <property type="component" value="Chromosome 3"/>
</dbReference>
<dbReference type="AlphaFoldDB" id="A0A8R7PSY4"/>
<organism evidence="2 3">
    <name type="scientific">Triticum urartu</name>
    <name type="common">Red wild einkorn</name>
    <name type="synonym">Crithodium urartu</name>
    <dbReference type="NCBI Taxonomy" id="4572"/>
    <lineage>
        <taxon>Eukaryota</taxon>
        <taxon>Viridiplantae</taxon>
        <taxon>Streptophyta</taxon>
        <taxon>Embryophyta</taxon>
        <taxon>Tracheophyta</taxon>
        <taxon>Spermatophyta</taxon>
        <taxon>Magnoliopsida</taxon>
        <taxon>Liliopsida</taxon>
        <taxon>Poales</taxon>
        <taxon>Poaceae</taxon>
        <taxon>BOP clade</taxon>
        <taxon>Pooideae</taxon>
        <taxon>Triticodae</taxon>
        <taxon>Triticeae</taxon>
        <taxon>Triticinae</taxon>
        <taxon>Triticum</taxon>
    </lineage>
</organism>
<keyword evidence="3" id="KW-1185">Reference proteome</keyword>
<feature type="region of interest" description="Disordered" evidence="1">
    <location>
        <begin position="1"/>
        <end position="35"/>
    </location>
</feature>
<reference evidence="3" key="1">
    <citation type="journal article" date="2013" name="Nature">
        <title>Draft genome of the wheat A-genome progenitor Triticum urartu.</title>
        <authorList>
            <person name="Ling H.Q."/>
            <person name="Zhao S."/>
            <person name="Liu D."/>
            <person name="Wang J."/>
            <person name="Sun H."/>
            <person name="Zhang C."/>
            <person name="Fan H."/>
            <person name="Li D."/>
            <person name="Dong L."/>
            <person name="Tao Y."/>
            <person name="Gao C."/>
            <person name="Wu H."/>
            <person name="Li Y."/>
            <person name="Cui Y."/>
            <person name="Guo X."/>
            <person name="Zheng S."/>
            <person name="Wang B."/>
            <person name="Yu K."/>
            <person name="Liang Q."/>
            <person name="Yang W."/>
            <person name="Lou X."/>
            <person name="Chen J."/>
            <person name="Feng M."/>
            <person name="Jian J."/>
            <person name="Zhang X."/>
            <person name="Luo G."/>
            <person name="Jiang Y."/>
            <person name="Liu J."/>
            <person name="Wang Z."/>
            <person name="Sha Y."/>
            <person name="Zhang B."/>
            <person name="Wu H."/>
            <person name="Tang D."/>
            <person name="Shen Q."/>
            <person name="Xue P."/>
            <person name="Zou S."/>
            <person name="Wang X."/>
            <person name="Liu X."/>
            <person name="Wang F."/>
            <person name="Yang Y."/>
            <person name="An X."/>
            <person name="Dong Z."/>
            <person name="Zhang K."/>
            <person name="Zhang X."/>
            <person name="Luo M.C."/>
            <person name="Dvorak J."/>
            <person name="Tong Y."/>
            <person name="Wang J."/>
            <person name="Yang H."/>
            <person name="Li Z."/>
            <person name="Wang D."/>
            <person name="Zhang A."/>
            <person name="Wang J."/>
        </authorList>
    </citation>
    <scope>NUCLEOTIDE SEQUENCE</scope>
    <source>
        <strain evidence="3">cv. G1812</strain>
    </source>
</reference>
<feature type="compositionally biased region" description="Polar residues" evidence="1">
    <location>
        <begin position="18"/>
        <end position="31"/>
    </location>
</feature>
<evidence type="ECO:0000313" key="3">
    <source>
        <dbReference type="Proteomes" id="UP000015106"/>
    </source>
</evidence>
<name>A0A8R7PSY4_TRIUA</name>
<protein>
    <submittedName>
        <fullName evidence="2">Uncharacterized protein</fullName>
    </submittedName>
</protein>
<evidence type="ECO:0000256" key="1">
    <source>
        <dbReference type="SAM" id="MobiDB-lite"/>
    </source>
</evidence>
<reference evidence="2" key="3">
    <citation type="submission" date="2022-06" db="UniProtKB">
        <authorList>
            <consortium name="EnsemblPlants"/>
        </authorList>
    </citation>
    <scope>IDENTIFICATION</scope>
</reference>